<proteinExistence type="inferred from homology"/>
<dbReference type="Proteomes" id="UP000287033">
    <property type="component" value="Unassembled WGS sequence"/>
</dbReference>
<dbReference type="SUPFAM" id="SSF55486">
    <property type="entry name" value="Metalloproteases ('zincins'), catalytic domain"/>
    <property type="match status" value="1"/>
</dbReference>
<dbReference type="GO" id="GO:0016920">
    <property type="term" value="F:pyroglutamyl-peptidase activity"/>
    <property type="evidence" value="ECO:0007669"/>
    <property type="project" value="UniProtKB-EC"/>
</dbReference>
<feature type="domain" description="ERAP1-like C-terminal" evidence="28">
    <location>
        <begin position="717"/>
        <end position="1040"/>
    </location>
</feature>
<organism evidence="30 31">
    <name type="scientific">Chiloscyllium punctatum</name>
    <name type="common">Brownbanded bambooshark</name>
    <name type="synonym">Hemiscyllium punctatum</name>
    <dbReference type="NCBI Taxonomy" id="137246"/>
    <lineage>
        <taxon>Eukaryota</taxon>
        <taxon>Metazoa</taxon>
        <taxon>Chordata</taxon>
        <taxon>Craniata</taxon>
        <taxon>Vertebrata</taxon>
        <taxon>Chondrichthyes</taxon>
        <taxon>Elasmobranchii</taxon>
        <taxon>Galeomorphii</taxon>
        <taxon>Galeoidea</taxon>
        <taxon>Orectolobiformes</taxon>
        <taxon>Hemiscylliidae</taxon>
        <taxon>Chiloscyllium</taxon>
    </lineage>
</organism>
<evidence type="ECO:0000256" key="24">
    <source>
        <dbReference type="PIRSR" id="PIRSR634016-3"/>
    </source>
</evidence>
<dbReference type="GO" id="GO:0008270">
    <property type="term" value="F:zinc ion binding"/>
    <property type="evidence" value="ECO:0007669"/>
    <property type="project" value="InterPro"/>
</dbReference>
<feature type="binding site" evidence="24">
    <location>
        <position position="483"/>
    </location>
    <ligand>
        <name>Zn(2+)</name>
        <dbReference type="ChEBI" id="CHEBI:29105"/>
        <note>catalytic</note>
    </ligand>
</feature>
<keyword evidence="12" id="KW-0482">Metalloprotease</keyword>
<comment type="cofactor">
    <cofactor evidence="24">
        <name>Zn(2+)</name>
        <dbReference type="ChEBI" id="CHEBI:29105"/>
    </cofactor>
    <text evidence="24">Binds 1 zinc ion per subunit.</text>
</comment>
<dbReference type="GO" id="GO:0070006">
    <property type="term" value="F:metalloaminopeptidase activity"/>
    <property type="evidence" value="ECO:0007669"/>
    <property type="project" value="TreeGrafter"/>
</dbReference>
<evidence type="ECO:0000256" key="26">
    <source>
        <dbReference type="SAM" id="Phobius"/>
    </source>
</evidence>
<evidence type="ECO:0000259" key="29">
    <source>
        <dbReference type="Pfam" id="PF17900"/>
    </source>
</evidence>
<evidence type="ECO:0000256" key="16">
    <source>
        <dbReference type="ARBA" id="ARBA00052605"/>
    </source>
</evidence>
<evidence type="ECO:0000256" key="22">
    <source>
        <dbReference type="ARBA" id="ARBA00083577"/>
    </source>
</evidence>
<dbReference type="GO" id="GO:0006508">
    <property type="term" value="P:proteolysis"/>
    <property type="evidence" value="ECO:0007669"/>
    <property type="project" value="UniProtKB-KW"/>
</dbReference>
<comment type="subcellular location">
    <subcellularLocation>
        <location evidence="1">Membrane</location>
        <topology evidence="1">Single-pass type II membrane protein</topology>
    </subcellularLocation>
</comment>
<evidence type="ECO:0000256" key="5">
    <source>
        <dbReference type="ARBA" id="ARBA00022670"/>
    </source>
</evidence>
<dbReference type="FunFam" id="1.10.390.10:FF:000008">
    <property type="entry name" value="Thyrotropin-releasing hormone-degrading ectoenzyme"/>
    <property type="match status" value="1"/>
</dbReference>
<keyword evidence="15" id="KW-0325">Glycoprotein</keyword>
<dbReference type="InterPro" id="IPR042097">
    <property type="entry name" value="Aminopeptidase_N-like_N_sf"/>
</dbReference>
<comment type="catalytic activity">
    <reaction evidence="16">
        <text>Release of the N-terminal pyroglutamyl group from pGlu-|-His-Xaa tripeptides and pGlu-|-His-Xaa-Gly tetrapeptides.</text>
        <dbReference type="EC" id="3.4.19.6"/>
    </reaction>
</comment>
<comment type="caution">
    <text evidence="30">The sequence shown here is derived from an EMBL/GenBank/DDBJ whole genome shotgun (WGS) entry which is preliminary data.</text>
</comment>
<evidence type="ECO:0000256" key="3">
    <source>
        <dbReference type="ARBA" id="ARBA00011748"/>
    </source>
</evidence>
<dbReference type="SUPFAM" id="SSF63737">
    <property type="entry name" value="Leukotriene A4 hydrolase N-terminal domain"/>
    <property type="match status" value="1"/>
</dbReference>
<protein>
    <recommendedName>
        <fullName evidence="19">Thyrotropin-releasing hormone-degrading ectoenzyme</fullName>
        <ecNumber evidence="18">3.4.19.6</ecNumber>
    </recommendedName>
    <alternativeName>
        <fullName evidence="22">Pyroglutamyl-peptidase II</fullName>
    </alternativeName>
    <alternativeName>
        <fullName evidence="20">TRH-specific aminopeptidase</fullName>
    </alternativeName>
    <alternativeName>
        <fullName evidence="21">Thyroliberinase</fullName>
    </alternativeName>
</protein>
<dbReference type="Gene3D" id="2.60.40.1730">
    <property type="entry name" value="tricorn interacting facor f3 domain"/>
    <property type="match status" value="1"/>
</dbReference>
<dbReference type="OrthoDB" id="6750768at2759"/>
<dbReference type="InterPro" id="IPR027268">
    <property type="entry name" value="Peptidase_M4/M1_CTD_sf"/>
</dbReference>
<feature type="binding site" evidence="24">
    <location>
        <position position="479"/>
    </location>
    <ligand>
        <name>Zn(2+)</name>
        <dbReference type="ChEBI" id="CHEBI:29105"/>
        <note>catalytic</note>
    </ligand>
</feature>
<dbReference type="CDD" id="cd09601">
    <property type="entry name" value="M1_APN-Q_like"/>
    <property type="match status" value="1"/>
</dbReference>
<evidence type="ECO:0000256" key="15">
    <source>
        <dbReference type="ARBA" id="ARBA00023180"/>
    </source>
</evidence>
<dbReference type="Pfam" id="PF11838">
    <property type="entry name" value="ERAP1_C"/>
    <property type="match status" value="1"/>
</dbReference>
<gene>
    <name evidence="30" type="ORF">chiPu_0000840</name>
</gene>
<dbReference type="InterPro" id="IPR014782">
    <property type="entry name" value="Peptidase_M1_dom"/>
</dbReference>
<evidence type="ECO:0000259" key="28">
    <source>
        <dbReference type="Pfam" id="PF11838"/>
    </source>
</evidence>
<dbReference type="InterPro" id="IPR050344">
    <property type="entry name" value="Peptidase_M1_aminopeptidases"/>
</dbReference>
<feature type="domain" description="Aminopeptidase N-like N-terminal" evidence="29">
    <location>
        <begin position="185"/>
        <end position="370"/>
    </location>
</feature>
<dbReference type="OMA" id="HKRLVMG"/>
<evidence type="ECO:0000256" key="13">
    <source>
        <dbReference type="ARBA" id="ARBA00023136"/>
    </source>
</evidence>
<evidence type="ECO:0000256" key="20">
    <source>
        <dbReference type="ARBA" id="ARBA00076496"/>
    </source>
</evidence>
<accession>A0A401RWE9</accession>
<dbReference type="InterPro" id="IPR034016">
    <property type="entry name" value="M1_APN-typ"/>
</dbReference>
<keyword evidence="31" id="KW-1185">Reference proteome</keyword>
<evidence type="ECO:0000259" key="27">
    <source>
        <dbReference type="Pfam" id="PF01433"/>
    </source>
</evidence>
<comment type="subunit">
    <text evidence="3">Homodimer; disulfide-linked.</text>
</comment>
<dbReference type="PANTHER" id="PTHR11533">
    <property type="entry name" value="PROTEASE M1 ZINC METALLOPROTEASE"/>
    <property type="match status" value="1"/>
</dbReference>
<feature type="active site" description="Proton acceptor" evidence="23">
    <location>
        <position position="480"/>
    </location>
</feature>
<dbReference type="FunFam" id="2.60.40.1910:FF:000006">
    <property type="entry name" value="Aminopeptidase"/>
    <property type="match status" value="1"/>
</dbReference>
<dbReference type="GO" id="GO:0005737">
    <property type="term" value="C:cytoplasm"/>
    <property type="evidence" value="ECO:0007669"/>
    <property type="project" value="TreeGrafter"/>
</dbReference>
<dbReference type="STRING" id="137246.A0A401RWE9"/>
<dbReference type="GO" id="GO:0042277">
    <property type="term" value="F:peptide binding"/>
    <property type="evidence" value="ECO:0007669"/>
    <property type="project" value="TreeGrafter"/>
</dbReference>
<evidence type="ECO:0000256" key="9">
    <source>
        <dbReference type="ARBA" id="ARBA00022833"/>
    </source>
</evidence>
<feature type="binding site" evidence="24">
    <location>
        <position position="502"/>
    </location>
    <ligand>
        <name>Zn(2+)</name>
        <dbReference type="ChEBI" id="CHEBI:29105"/>
        <note>catalytic</note>
    </ligand>
</feature>
<sequence length="1063" mass="121748">MLKVGRGGSVTLLARSALKCSGSRRQQRAPVKTERSSRRCQQPVGNLLLEAVNVMALEDKRDKSMSFTQMVIEEDSMRNGRGLSDQWADSVMVRPRTTERHITVHRRLVLGFAISILGLIIVTIIAVLLSVKFEECSNDGSTKVGNATVYSGAKFNQTRESLSNPNPSKIAEKPWAQLRLPTSIKPYHYDLNLTAFMDNFTFTGEICIWMHCVNPTKYIVLHADKLPVEGVEVTVANTSEHLGIRKYFLYPQNQVLVIMLTRELKAQKHYTATIKYSAKIADELLGFFRSSYVTNAERSYLAVTQFSPTHARKTFPCLDEPVYKATFKIAIKHQESYLALSNMPVDAIIHEEDGWITEQFSPTPRMSTYYLAWAICNFTYKETVTKSGITVRLYARPDAIQRGSGDYALNITKRLLEFYEDYFNVSYSLPKLDLLAVPKYPYAAMENWGLSVFVEQRILLDPGVSSIPYLLDVTMVVVHEICHQWFGDLVTPIWWEDVWLKEGFAHYFEYVGTDYLYPDFNMEKQRFLTDDLHEVMLLDGLASSHPISQEVLQATDIDRVFDRIAYKKGAALIRMVANFMGQHVFQVGLQDFLMEHMFSNAGRNDLWNKLTETLQKIGKTINIREVMDRWTLQMGYPVVTIGRNESSGDTLTISQEHFIYDHTVKSVNPAFSNNSYLWEIPLTVAVGNLSHILSETMIWINNKTEHHRIHFLDNSSWLLGNLNQTGYFRVNYDLRNWKLLIDQLMTNPEVISVGNRAGLIDDAFNLARAGYLPQNIPLELIQYLSKEKEFLPWHAASNVLLHLDKLVDRNKEYNIFSQYVLQQVAPAYNLLGWPEDAVNSTVVQASYQTEELRRKVIILACKFGIALCHEKAVSLLSEWMASDHNRIPPNVRDIAYCTGISLMDDNVWDFIWTKYQSSTAVSEKKILLEALACSKNTVLLNRLLNLSLNSQMVPDQTTIDVIIHVAKYPNGRDLAWKFFQDKWNVFKSRYGEALFMNSKLIKGVTDFLSTEAELKELKEFIKNVRAGADASFTQAIEIVEANVRWHGLFEDELFQWLRKSLSS</sequence>
<dbReference type="Gene3D" id="2.60.40.1910">
    <property type="match status" value="1"/>
</dbReference>
<feature type="site" description="Transition state stabilizer" evidence="25">
    <location>
        <position position="566"/>
    </location>
</feature>
<dbReference type="GO" id="GO:0005615">
    <property type="term" value="C:extracellular space"/>
    <property type="evidence" value="ECO:0007669"/>
    <property type="project" value="TreeGrafter"/>
</dbReference>
<evidence type="ECO:0000256" key="4">
    <source>
        <dbReference type="ARBA" id="ARBA00022438"/>
    </source>
</evidence>
<evidence type="ECO:0000313" key="30">
    <source>
        <dbReference type="EMBL" id="GCC22452.1"/>
    </source>
</evidence>
<keyword evidence="8" id="KW-0378">Hydrolase</keyword>
<evidence type="ECO:0000256" key="6">
    <source>
        <dbReference type="ARBA" id="ARBA00022692"/>
    </source>
</evidence>
<evidence type="ECO:0000256" key="1">
    <source>
        <dbReference type="ARBA" id="ARBA00004606"/>
    </source>
</evidence>
<evidence type="ECO:0000256" key="18">
    <source>
        <dbReference type="ARBA" id="ARBA00066574"/>
    </source>
</evidence>
<dbReference type="FunFam" id="1.25.50.20:FF:000005">
    <property type="entry name" value="Aminopeptidase N-like protein"/>
    <property type="match status" value="1"/>
</dbReference>
<dbReference type="Gene3D" id="1.10.390.10">
    <property type="entry name" value="Neutral Protease Domain 2"/>
    <property type="match status" value="1"/>
</dbReference>
<keyword evidence="10" id="KW-0735">Signal-anchor</keyword>
<keyword evidence="11 26" id="KW-1133">Transmembrane helix</keyword>
<keyword evidence="5" id="KW-0645">Protease</keyword>
<dbReference type="Pfam" id="PF01433">
    <property type="entry name" value="Peptidase_M1"/>
    <property type="match status" value="1"/>
</dbReference>
<dbReference type="Gene3D" id="1.25.50.20">
    <property type="match status" value="1"/>
</dbReference>
<feature type="transmembrane region" description="Helical" evidence="26">
    <location>
        <begin position="108"/>
        <end position="131"/>
    </location>
</feature>
<evidence type="ECO:0000256" key="7">
    <source>
        <dbReference type="ARBA" id="ARBA00022723"/>
    </source>
</evidence>
<evidence type="ECO:0000256" key="14">
    <source>
        <dbReference type="ARBA" id="ARBA00023157"/>
    </source>
</evidence>
<dbReference type="PRINTS" id="PR00756">
    <property type="entry name" value="ALADIPTASE"/>
</dbReference>
<keyword evidence="13 26" id="KW-0472">Membrane</keyword>
<keyword evidence="7 24" id="KW-0479">Metal-binding</keyword>
<evidence type="ECO:0000313" key="31">
    <source>
        <dbReference type="Proteomes" id="UP000287033"/>
    </source>
</evidence>
<evidence type="ECO:0000256" key="21">
    <source>
        <dbReference type="ARBA" id="ARBA00079759"/>
    </source>
</evidence>
<comment type="similarity">
    <text evidence="2">Belongs to the peptidase M1 family.</text>
</comment>
<evidence type="ECO:0000256" key="2">
    <source>
        <dbReference type="ARBA" id="ARBA00010136"/>
    </source>
</evidence>
<dbReference type="EMBL" id="BEZZ01000011">
    <property type="protein sequence ID" value="GCC22452.1"/>
    <property type="molecule type" value="Genomic_DNA"/>
</dbReference>
<dbReference type="GO" id="GO:0043171">
    <property type="term" value="P:peptide catabolic process"/>
    <property type="evidence" value="ECO:0007669"/>
    <property type="project" value="TreeGrafter"/>
</dbReference>
<dbReference type="InterPro" id="IPR045357">
    <property type="entry name" value="Aminopeptidase_N-like_N"/>
</dbReference>
<evidence type="ECO:0000256" key="8">
    <source>
        <dbReference type="ARBA" id="ARBA00022801"/>
    </source>
</evidence>
<keyword evidence="6 26" id="KW-0812">Transmembrane</keyword>
<evidence type="ECO:0000256" key="11">
    <source>
        <dbReference type="ARBA" id="ARBA00022989"/>
    </source>
</evidence>
<keyword evidence="14" id="KW-1015">Disulfide bond</keyword>
<evidence type="ECO:0000256" key="19">
    <source>
        <dbReference type="ARBA" id="ARBA00072445"/>
    </source>
</evidence>
<feature type="domain" description="Peptidase M1 membrane alanine aminopeptidase" evidence="27">
    <location>
        <begin position="407"/>
        <end position="630"/>
    </location>
</feature>
<dbReference type="GO" id="GO:0016020">
    <property type="term" value="C:membrane"/>
    <property type="evidence" value="ECO:0007669"/>
    <property type="project" value="UniProtKB-SubCell"/>
</dbReference>
<comment type="function">
    <text evidence="17">Specific inactivation of TRH after its release.</text>
</comment>
<dbReference type="InterPro" id="IPR001930">
    <property type="entry name" value="Peptidase_M1"/>
</dbReference>
<name>A0A401RWE9_CHIPU</name>
<dbReference type="Pfam" id="PF17900">
    <property type="entry name" value="Peptidase_M1_N"/>
    <property type="match status" value="1"/>
</dbReference>
<reference evidence="30 31" key="1">
    <citation type="journal article" date="2018" name="Nat. Ecol. Evol.">
        <title>Shark genomes provide insights into elasmobranch evolution and the origin of vertebrates.</title>
        <authorList>
            <person name="Hara Y"/>
            <person name="Yamaguchi K"/>
            <person name="Onimaru K"/>
            <person name="Kadota M"/>
            <person name="Koyanagi M"/>
            <person name="Keeley SD"/>
            <person name="Tatsumi K"/>
            <person name="Tanaka K"/>
            <person name="Motone F"/>
            <person name="Kageyama Y"/>
            <person name="Nozu R"/>
            <person name="Adachi N"/>
            <person name="Nishimura O"/>
            <person name="Nakagawa R"/>
            <person name="Tanegashima C"/>
            <person name="Kiyatake I"/>
            <person name="Matsumoto R"/>
            <person name="Murakumo K"/>
            <person name="Nishida K"/>
            <person name="Terakita A"/>
            <person name="Kuratani S"/>
            <person name="Sato K"/>
            <person name="Hyodo S Kuraku.S."/>
        </authorList>
    </citation>
    <scope>NUCLEOTIDE SEQUENCE [LARGE SCALE GENOMIC DNA]</scope>
</reference>
<dbReference type="InterPro" id="IPR024571">
    <property type="entry name" value="ERAP1-like_C_dom"/>
</dbReference>
<keyword evidence="4" id="KW-0031">Aminopeptidase</keyword>
<evidence type="ECO:0000256" key="23">
    <source>
        <dbReference type="PIRSR" id="PIRSR634016-1"/>
    </source>
</evidence>
<evidence type="ECO:0000256" key="10">
    <source>
        <dbReference type="ARBA" id="ARBA00022968"/>
    </source>
</evidence>
<evidence type="ECO:0000256" key="25">
    <source>
        <dbReference type="PIRSR" id="PIRSR634016-4"/>
    </source>
</evidence>
<dbReference type="PANTHER" id="PTHR11533:SF294">
    <property type="entry name" value="THYROTROPIN-RELEASING HORMONE-DEGRADING ECTOENZYME"/>
    <property type="match status" value="1"/>
</dbReference>
<dbReference type="FunFam" id="2.60.40.1730:FF:000007">
    <property type="entry name" value="thyrotropin-releasing hormone-degrading ectoenzyme"/>
    <property type="match status" value="1"/>
</dbReference>
<evidence type="ECO:0000256" key="12">
    <source>
        <dbReference type="ARBA" id="ARBA00023049"/>
    </source>
</evidence>
<dbReference type="EC" id="3.4.19.6" evidence="18"/>
<evidence type="ECO:0000256" key="17">
    <source>
        <dbReference type="ARBA" id="ARBA00055732"/>
    </source>
</evidence>
<dbReference type="AlphaFoldDB" id="A0A401RWE9"/>
<keyword evidence="9 24" id="KW-0862">Zinc</keyword>